<dbReference type="AlphaFoldDB" id="A0A7C5L6U6"/>
<dbReference type="Pfam" id="PF00571">
    <property type="entry name" value="CBS"/>
    <property type="match status" value="2"/>
</dbReference>
<name>A0A7C5L6U6_CALS0</name>
<dbReference type="PANTHER" id="PTHR43080:SF2">
    <property type="entry name" value="CBS DOMAIN-CONTAINING PROTEIN"/>
    <property type="match status" value="1"/>
</dbReference>
<dbReference type="PANTHER" id="PTHR43080">
    <property type="entry name" value="CBS DOMAIN-CONTAINING PROTEIN CBSX3, MITOCHONDRIAL"/>
    <property type="match status" value="1"/>
</dbReference>
<dbReference type="SMART" id="SM00116">
    <property type="entry name" value="CBS"/>
    <property type="match status" value="2"/>
</dbReference>
<evidence type="ECO:0000256" key="1">
    <source>
        <dbReference type="ARBA" id="ARBA00023122"/>
    </source>
</evidence>
<organism evidence="4">
    <name type="scientific">Caldiarchaeum subterraneum</name>
    <dbReference type="NCBI Taxonomy" id="311458"/>
    <lineage>
        <taxon>Archaea</taxon>
        <taxon>Nitrososphaerota</taxon>
        <taxon>Candidatus Caldarchaeales</taxon>
        <taxon>Candidatus Caldarchaeaceae</taxon>
        <taxon>Candidatus Caldarchaeum</taxon>
    </lineage>
</organism>
<feature type="domain" description="CBS" evidence="3">
    <location>
        <begin position="71"/>
        <end position="127"/>
    </location>
</feature>
<protein>
    <submittedName>
        <fullName evidence="4">CBS domain-containing protein</fullName>
    </submittedName>
</protein>
<dbReference type="EMBL" id="DRWN01000011">
    <property type="protein sequence ID" value="HHK67702.1"/>
    <property type="molecule type" value="Genomic_DNA"/>
</dbReference>
<dbReference type="InterPro" id="IPR051257">
    <property type="entry name" value="Diverse_CBS-Domain"/>
</dbReference>
<dbReference type="InterPro" id="IPR046342">
    <property type="entry name" value="CBS_dom_sf"/>
</dbReference>
<accession>A0A7C5L6U6</accession>
<dbReference type="InterPro" id="IPR000644">
    <property type="entry name" value="CBS_dom"/>
</dbReference>
<dbReference type="Gene3D" id="3.10.580.10">
    <property type="entry name" value="CBS-domain"/>
    <property type="match status" value="1"/>
</dbReference>
<keyword evidence="1 2" id="KW-0129">CBS domain</keyword>
<comment type="caution">
    <text evidence="4">The sequence shown here is derived from an EMBL/GenBank/DDBJ whole genome shotgun (WGS) entry which is preliminary data.</text>
</comment>
<gene>
    <name evidence="4" type="ORF">ENM11_00910</name>
</gene>
<feature type="domain" description="CBS" evidence="3">
    <location>
        <begin position="8"/>
        <end position="63"/>
    </location>
</feature>
<dbReference type="PROSITE" id="PS51371">
    <property type="entry name" value="CBS"/>
    <property type="match status" value="2"/>
</dbReference>
<dbReference type="SUPFAM" id="SSF54631">
    <property type="entry name" value="CBS-domain pair"/>
    <property type="match status" value="1"/>
</dbReference>
<evidence type="ECO:0000259" key="3">
    <source>
        <dbReference type="PROSITE" id="PS51371"/>
    </source>
</evidence>
<proteinExistence type="predicted"/>
<evidence type="ECO:0000313" key="4">
    <source>
        <dbReference type="EMBL" id="HHK67702.1"/>
    </source>
</evidence>
<evidence type="ECO:0000256" key="2">
    <source>
        <dbReference type="PROSITE-ProRule" id="PRU00703"/>
    </source>
</evidence>
<reference evidence="4" key="1">
    <citation type="journal article" date="2020" name="mSystems">
        <title>Genome- and Community-Level Interaction Insights into Carbon Utilization and Element Cycling Functions of Hydrothermarchaeota in Hydrothermal Sediment.</title>
        <authorList>
            <person name="Zhou Z."/>
            <person name="Liu Y."/>
            <person name="Xu W."/>
            <person name="Pan J."/>
            <person name="Luo Z.H."/>
            <person name="Li M."/>
        </authorList>
    </citation>
    <scope>NUCLEOTIDE SEQUENCE [LARGE SCALE GENOMIC DNA]</scope>
    <source>
        <strain evidence="4">SpSt-1056</strain>
    </source>
</reference>
<dbReference type="CDD" id="cd09836">
    <property type="entry name" value="CBS_pair_arch"/>
    <property type="match status" value="1"/>
</dbReference>
<sequence length="129" mass="14325">MVKLSQLIKRSPITIRSDATIHDVIRIMAEENIGFLVVTEGSEIAGVLSERDVIKSLAEEKNLEKRVGSFCKRDIIKLNADQTVEEAAQAMGKHRIRHIVVVDKDNKLVGVVSARDVLEELYSPEASSD</sequence>